<name>M1VB45_CYAM1</name>
<dbReference type="InterPro" id="IPR006195">
    <property type="entry name" value="aa-tRNA-synth_II"/>
</dbReference>
<dbReference type="PANTHER" id="PTHR22594:SF34">
    <property type="entry name" value="ASPARAGINE--TRNA LIGASE, MITOCHONDRIAL-RELATED"/>
    <property type="match status" value="1"/>
</dbReference>
<evidence type="ECO:0000256" key="5">
    <source>
        <dbReference type="ARBA" id="ARBA00022840"/>
    </source>
</evidence>
<dbReference type="InterPro" id="IPR002312">
    <property type="entry name" value="Asp/Asn-tRNA-synth_IIb"/>
</dbReference>
<dbReference type="STRING" id="280699.M1VB45"/>
<dbReference type="InterPro" id="IPR004522">
    <property type="entry name" value="Asn-tRNA-ligase"/>
</dbReference>
<dbReference type="GO" id="GO:0006421">
    <property type="term" value="P:asparaginyl-tRNA aminoacylation"/>
    <property type="evidence" value="ECO:0007669"/>
    <property type="project" value="InterPro"/>
</dbReference>
<dbReference type="PANTHER" id="PTHR22594">
    <property type="entry name" value="ASPARTYL/LYSYL-TRNA SYNTHETASE"/>
    <property type="match status" value="1"/>
</dbReference>
<evidence type="ECO:0000259" key="9">
    <source>
        <dbReference type="PROSITE" id="PS50862"/>
    </source>
</evidence>
<dbReference type="SUPFAM" id="SSF50249">
    <property type="entry name" value="Nucleic acid-binding proteins"/>
    <property type="match status" value="1"/>
</dbReference>
<dbReference type="InterPro" id="IPR004364">
    <property type="entry name" value="Aa-tRNA-synt_II"/>
</dbReference>
<protein>
    <recommendedName>
        <fullName evidence="2">asparagine--tRNA ligase</fullName>
        <ecNumber evidence="2">6.1.1.22</ecNumber>
    </recommendedName>
</protein>
<evidence type="ECO:0000256" key="6">
    <source>
        <dbReference type="ARBA" id="ARBA00022917"/>
    </source>
</evidence>
<dbReference type="Gramene" id="CMR205CT">
    <property type="protein sequence ID" value="CMR205CT"/>
    <property type="gene ID" value="CMR205C"/>
</dbReference>
<gene>
    <name evidence="10" type="ORF">CYME_CMR205C</name>
</gene>
<organism evidence="10 11">
    <name type="scientific">Cyanidioschyzon merolae (strain NIES-3377 / 10D)</name>
    <name type="common">Unicellular red alga</name>
    <dbReference type="NCBI Taxonomy" id="280699"/>
    <lineage>
        <taxon>Eukaryota</taxon>
        <taxon>Rhodophyta</taxon>
        <taxon>Bangiophyceae</taxon>
        <taxon>Cyanidiales</taxon>
        <taxon>Cyanidiaceae</taxon>
        <taxon>Cyanidioschyzon</taxon>
    </lineage>
</organism>
<dbReference type="RefSeq" id="XP_005538480.1">
    <property type="nucleotide sequence ID" value="XM_005538423.1"/>
</dbReference>
<evidence type="ECO:0000256" key="4">
    <source>
        <dbReference type="ARBA" id="ARBA00022741"/>
    </source>
</evidence>
<dbReference type="OMA" id="PEMAFYD"/>
<dbReference type="InterPro" id="IPR045864">
    <property type="entry name" value="aa-tRNA-synth_II/BPL/LPL"/>
</dbReference>
<dbReference type="GO" id="GO:0004816">
    <property type="term" value="F:asparagine-tRNA ligase activity"/>
    <property type="evidence" value="ECO:0007669"/>
    <property type="project" value="UniProtKB-EC"/>
</dbReference>
<dbReference type="NCBIfam" id="NF003037">
    <property type="entry name" value="PRK03932.1"/>
    <property type="match status" value="1"/>
</dbReference>
<dbReference type="HOGENOM" id="CLU_004553_2_0_1"/>
<evidence type="ECO:0000256" key="8">
    <source>
        <dbReference type="SAM" id="MobiDB-lite"/>
    </source>
</evidence>
<dbReference type="CDD" id="cd04318">
    <property type="entry name" value="EcAsnRS_like_N"/>
    <property type="match status" value="1"/>
</dbReference>
<dbReference type="CDD" id="cd00776">
    <property type="entry name" value="AsxRS_core"/>
    <property type="match status" value="1"/>
</dbReference>
<dbReference type="SUPFAM" id="SSF55681">
    <property type="entry name" value="Class II aaRS and biotin synthetases"/>
    <property type="match status" value="1"/>
</dbReference>
<dbReference type="Gene3D" id="2.40.50.140">
    <property type="entry name" value="Nucleic acid-binding proteins"/>
    <property type="match status" value="1"/>
</dbReference>
<feature type="domain" description="Aminoacyl-transfer RNA synthetases class-II family profile" evidence="9">
    <location>
        <begin position="335"/>
        <end position="650"/>
    </location>
</feature>
<sequence>MGFHRYFTAHGNKKNQRERREKAHHRRTLAYGNALSVKKHGGAPIVDRRHHQRAGHSRTHRRHALHVHHALGAGACARNVDTVSTTRLKQVLNSGVQNLSRMLAFLGTTTVSSSRRSRVQQFCGHLSGSRVSVFASGFLSRDPSQLQRSRHERVNGTLVRAYARQRLALTRLCVTSTPAQTSTVGTLDEHKAPPAEKQRVRIQRLFEEAAHFLQPANSFVVIKGWVRTARDQKQFAFVQVNDGSNVSGIQVVVDSSVPSFDKVASLATGCSIAVSGYVRKSPGAKQPIEVQATSVELLGPVASNYPLQKKRHSFEFLRTIAHLRPRTNSFAAVARVRSALAAATHAFFQSRGFIYLHSPIITASDCEGAGEMFRVTTLPPGATEEQADFFGQRASLTVSGQLSAEAYACAMGDVYTFGPTFRAENSNTKRHLAEFWMIEPEMAFASRDDAMKNAEEYVKHGVSFLLETRMEDLQFFDQFIEKGLVRKLEQVRDLAFARVSYTEAIEILSKATEKFEFTPEWGSDLQTEHERYLAERHFQRPVFVFNYPACIKAFYMRVNDTEPTTDGRRTVAAFDLLVPGIGELIGGSQREERYDVLCSRMQELGLSEEQYWWYLDLRRYGTVPHAGYGLGFERYVQFCTGMENIRDVIPFPRYPGHCEF</sequence>
<evidence type="ECO:0000256" key="3">
    <source>
        <dbReference type="ARBA" id="ARBA00022598"/>
    </source>
</evidence>
<dbReference type="InterPro" id="IPR012340">
    <property type="entry name" value="NA-bd_OB-fold"/>
</dbReference>
<evidence type="ECO:0000256" key="2">
    <source>
        <dbReference type="ARBA" id="ARBA00012816"/>
    </source>
</evidence>
<reference evidence="10 11" key="1">
    <citation type="journal article" date="2004" name="Nature">
        <title>Genome sequence of the ultrasmall unicellular red alga Cyanidioschyzon merolae 10D.</title>
        <authorList>
            <person name="Matsuzaki M."/>
            <person name="Misumi O."/>
            <person name="Shin-i T."/>
            <person name="Maruyama S."/>
            <person name="Takahara M."/>
            <person name="Miyagishima S."/>
            <person name="Mori T."/>
            <person name="Nishida K."/>
            <person name="Yagisawa F."/>
            <person name="Nishida K."/>
            <person name="Yoshida Y."/>
            <person name="Nishimura Y."/>
            <person name="Nakao S."/>
            <person name="Kobayashi T."/>
            <person name="Momoyama Y."/>
            <person name="Higashiyama T."/>
            <person name="Minoda A."/>
            <person name="Sano M."/>
            <person name="Nomoto H."/>
            <person name="Oishi K."/>
            <person name="Hayashi H."/>
            <person name="Ohta F."/>
            <person name="Nishizaka S."/>
            <person name="Haga S."/>
            <person name="Miura S."/>
            <person name="Morishita T."/>
            <person name="Kabeya Y."/>
            <person name="Terasawa K."/>
            <person name="Suzuki Y."/>
            <person name="Ishii Y."/>
            <person name="Asakawa S."/>
            <person name="Takano H."/>
            <person name="Ohta N."/>
            <person name="Kuroiwa H."/>
            <person name="Tanaka K."/>
            <person name="Shimizu N."/>
            <person name="Sugano S."/>
            <person name="Sato N."/>
            <person name="Nozaki H."/>
            <person name="Ogasawara N."/>
            <person name="Kohara Y."/>
            <person name="Kuroiwa T."/>
        </authorList>
    </citation>
    <scope>NUCLEOTIDE SEQUENCE [LARGE SCALE GENOMIC DNA]</scope>
    <source>
        <strain evidence="10 11">10D</strain>
    </source>
</reference>
<dbReference type="OrthoDB" id="1931232at2759"/>
<dbReference type="Proteomes" id="UP000007014">
    <property type="component" value="Chromosome 18"/>
</dbReference>
<evidence type="ECO:0000313" key="10">
    <source>
        <dbReference type="EMBL" id="BAM82444.1"/>
    </source>
</evidence>
<keyword evidence="6" id="KW-0648">Protein biosynthesis</keyword>
<comment type="similarity">
    <text evidence="1">Belongs to the class-II aminoacyl-tRNA synthetase family.</text>
</comment>
<dbReference type="GeneID" id="16996702"/>
<dbReference type="EC" id="6.1.1.22" evidence="2"/>
<keyword evidence="11" id="KW-1185">Reference proteome</keyword>
<dbReference type="KEGG" id="cme:CYME_CMR205C"/>
<feature type="compositionally biased region" description="Basic residues" evidence="8">
    <location>
        <begin position="11"/>
        <end position="23"/>
    </location>
</feature>
<keyword evidence="4" id="KW-0547">Nucleotide-binding</keyword>
<dbReference type="HAMAP" id="MF_00534">
    <property type="entry name" value="Asn_tRNA_synth"/>
    <property type="match status" value="1"/>
</dbReference>
<dbReference type="GO" id="GO:0003676">
    <property type="term" value="F:nucleic acid binding"/>
    <property type="evidence" value="ECO:0007669"/>
    <property type="project" value="InterPro"/>
</dbReference>
<keyword evidence="3 10" id="KW-0436">Ligase</keyword>
<dbReference type="PRINTS" id="PR01042">
    <property type="entry name" value="TRNASYNTHASP"/>
</dbReference>
<dbReference type="Pfam" id="PF01336">
    <property type="entry name" value="tRNA_anti-codon"/>
    <property type="match status" value="1"/>
</dbReference>
<dbReference type="AlphaFoldDB" id="M1VB45"/>
<dbReference type="EMBL" id="AP006500">
    <property type="protein sequence ID" value="BAM82444.1"/>
    <property type="molecule type" value="Genomic_DNA"/>
</dbReference>
<dbReference type="InterPro" id="IPR004365">
    <property type="entry name" value="NA-bd_OB_tRNA"/>
</dbReference>
<feature type="region of interest" description="Disordered" evidence="8">
    <location>
        <begin position="1"/>
        <end position="23"/>
    </location>
</feature>
<evidence type="ECO:0000313" key="11">
    <source>
        <dbReference type="Proteomes" id="UP000007014"/>
    </source>
</evidence>
<dbReference type="NCBIfam" id="TIGR00457">
    <property type="entry name" value="asnS"/>
    <property type="match status" value="1"/>
</dbReference>
<dbReference type="Gene3D" id="3.30.930.10">
    <property type="entry name" value="Bira Bifunctional Protein, Domain 2"/>
    <property type="match status" value="1"/>
</dbReference>
<evidence type="ECO:0000256" key="7">
    <source>
        <dbReference type="ARBA" id="ARBA00023146"/>
    </source>
</evidence>
<dbReference type="FunFam" id="3.30.930.10:FF:000016">
    <property type="entry name" value="Asparagine--tRNA ligase"/>
    <property type="match status" value="1"/>
</dbReference>
<proteinExistence type="inferred from homology"/>
<dbReference type="GO" id="GO:0005524">
    <property type="term" value="F:ATP binding"/>
    <property type="evidence" value="ECO:0007669"/>
    <property type="project" value="UniProtKB-KW"/>
</dbReference>
<keyword evidence="7" id="KW-0030">Aminoacyl-tRNA synthetase</keyword>
<dbReference type="GO" id="GO:0005739">
    <property type="term" value="C:mitochondrion"/>
    <property type="evidence" value="ECO:0007669"/>
    <property type="project" value="TreeGrafter"/>
</dbReference>
<dbReference type="Pfam" id="PF00152">
    <property type="entry name" value="tRNA-synt_2"/>
    <property type="match status" value="1"/>
</dbReference>
<dbReference type="eggNOG" id="KOG0554">
    <property type="taxonomic scope" value="Eukaryota"/>
</dbReference>
<keyword evidence="5" id="KW-0067">ATP-binding</keyword>
<accession>M1VB45</accession>
<dbReference type="PROSITE" id="PS50862">
    <property type="entry name" value="AA_TRNA_LIGASE_II"/>
    <property type="match status" value="1"/>
</dbReference>
<reference evidence="10 11" key="2">
    <citation type="journal article" date="2007" name="BMC Biol.">
        <title>A 100%-complete sequence reveals unusually simple genomic features in the hot-spring red alga Cyanidioschyzon merolae.</title>
        <authorList>
            <person name="Nozaki H."/>
            <person name="Takano H."/>
            <person name="Misumi O."/>
            <person name="Terasawa K."/>
            <person name="Matsuzaki M."/>
            <person name="Maruyama S."/>
            <person name="Nishida K."/>
            <person name="Yagisawa F."/>
            <person name="Yoshida Y."/>
            <person name="Fujiwara T."/>
            <person name="Takio S."/>
            <person name="Tamura K."/>
            <person name="Chung S.J."/>
            <person name="Nakamura S."/>
            <person name="Kuroiwa H."/>
            <person name="Tanaka K."/>
            <person name="Sato N."/>
            <person name="Kuroiwa T."/>
        </authorList>
    </citation>
    <scope>NUCLEOTIDE SEQUENCE [LARGE SCALE GENOMIC DNA]</scope>
    <source>
        <strain evidence="10 11">10D</strain>
    </source>
</reference>
<evidence type="ECO:0000256" key="1">
    <source>
        <dbReference type="ARBA" id="ARBA00008226"/>
    </source>
</evidence>